<keyword evidence="2" id="KW-1133">Transmembrane helix</keyword>
<feature type="compositionally biased region" description="Low complexity" evidence="1">
    <location>
        <begin position="407"/>
        <end position="419"/>
    </location>
</feature>
<reference evidence="3 4" key="1">
    <citation type="journal article" date="2021" name="Nat. Commun.">
        <title>Genetic determinants of endophytism in the Arabidopsis root mycobiome.</title>
        <authorList>
            <person name="Mesny F."/>
            <person name="Miyauchi S."/>
            <person name="Thiergart T."/>
            <person name="Pickel B."/>
            <person name="Atanasova L."/>
            <person name="Karlsson M."/>
            <person name="Huettel B."/>
            <person name="Barry K.W."/>
            <person name="Haridas S."/>
            <person name="Chen C."/>
            <person name="Bauer D."/>
            <person name="Andreopoulos W."/>
            <person name="Pangilinan J."/>
            <person name="LaButti K."/>
            <person name="Riley R."/>
            <person name="Lipzen A."/>
            <person name="Clum A."/>
            <person name="Drula E."/>
            <person name="Henrissat B."/>
            <person name="Kohler A."/>
            <person name="Grigoriev I.V."/>
            <person name="Martin F.M."/>
            <person name="Hacquard S."/>
        </authorList>
    </citation>
    <scope>NUCLEOTIDE SEQUENCE [LARGE SCALE GENOMIC DNA]</scope>
    <source>
        <strain evidence="3 4">MPI-CAGE-CH-0241</strain>
    </source>
</reference>
<feature type="compositionally biased region" description="Basic and acidic residues" evidence="1">
    <location>
        <begin position="55"/>
        <end position="93"/>
    </location>
</feature>
<name>A0A9P8W9I2_9HYPO</name>
<comment type="caution">
    <text evidence="3">The sequence shown here is derived from an EMBL/GenBank/DDBJ whole genome shotgun (WGS) entry which is preliminary data.</text>
</comment>
<feature type="region of interest" description="Disordered" evidence="1">
    <location>
        <begin position="477"/>
        <end position="531"/>
    </location>
</feature>
<feature type="transmembrane region" description="Helical" evidence="2">
    <location>
        <begin position="620"/>
        <end position="640"/>
    </location>
</feature>
<dbReference type="EMBL" id="JAGPYM010000005">
    <property type="protein sequence ID" value="KAH6894174.1"/>
    <property type="molecule type" value="Genomic_DNA"/>
</dbReference>
<evidence type="ECO:0000256" key="2">
    <source>
        <dbReference type="SAM" id="Phobius"/>
    </source>
</evidence>
<feature type="compositionally biased region" description="Basic and acidic residues" evidence="1">
    <location>
        <begin position="12"/>
        <end position="42"/>
    </location>
</feature>
<accession>A0A9P8W9I2</accession>
<evidence type="ECO:0000313" key="4">
    <source>
        <dbReference type="Proteomes" id="UP000777438"/>
    </source>
</evidence>
<dbReference type="AlphaFoldDB" id="A0A9P8W9I2"/>
<evidence type="ECO:0000313" key="3">
    <source>
        <dbReference type="EMBL" id="KAH6894174.1"/>
    </source>
</evidence>
<feature type="compositionally biased region" description="Basic and acidic residues" evidence="1">
    <location>
        <begin position="258"/>
        <end position="280"/>
    </location>
</feature>
<gene>
    <name evidence="3" type="ORF">B0T10DRAFT_479749</name>
</gene>
<keyword evidence="2" id="KW-0812">Transmembrane</keyword>
<evidence type="ECO:0000256" key="1">
    <source>
        <dbReference type="SAM" id="MobiDB-lite"/>
    </source>
</evidence>
<organism evidence="3 4">
    <name type="scientific">Thelonectria olida</name>
    <dbReference type="NCBI Taxonomy" id="1576542"/>
    <lineage>
        <taxon>Eukaryota</taxon>
        <taxon>Fungi</taxon>
        <taxon>Dikarya</taxon>
        <taxon>Ascomycota</taxon>
        <taxon>Pezizomycotina</taxon>
        <taxon>Sordariomycetes</taxon>
        <taxon>Hypocreomycetidae</taxon>
        <taxon>Hypocreales</taxon>
        <taxon>Nectriaceae</taxon>
        <taxon>Thelonectria</taxon>
    </lineage>
</organism>
<keyword evidence="2" id="KW-0472">Membrane</keyword>
<feature type="region of interest" description="Disordered" evidence="1">
    <location>
        <begin position="1"/>
        <end position="119"/>
    </location>
</feature>
<feature type="region of interest" description="Disordered" evidence="1">
    <location>
        <begin position="253"/>
        <end position="440"/>
    </location>
</feature>
<sequence length="703" mass="77449">MIQVDNKQIENGVKEVEDNDKTAKEVDAAQEDKTTEEVKMIENEGETAEGNQMAEQDKMIVEDKTTGKDEGTAANDEKFAENEGKTADNKGSGDDDESDDEVQTKEMDESGGEFAKQIMDKGWSPRTFLQIARSWERDIKGSLGESGLQNMKERLNGILKDISVFSSQLEDLPQRMMSHEKLLAENATLLEKNAELSREVQRRDVIIAELDAMRETQPEVEDHHEARISKADVAFKDSLRERAWVYYNEQAPTPSNEASKRMGDKGISRESEEQHTKLERPQPAIAPPGRGAKSEWAVGPIMIPEPGSADGKQPDTPHPGLSEEKPSGIDDQSSPRHARARSDTGNTQPLQSIIEGNEGAAEPPRSSGDGQPMTSADGVVPETLEGLDFRSVDETTSPRSAPKPVRSPSSMASAKSPSFSRREGQLSGRHSESPASANSGGWEILDKQLSLSWTPTTGGLGPLERLYDENQLFQFPDALAVASQPPTSHPAEPGASGFPPFDPQEFKSQPPRSQTSEPRGLGPLSFNSPPAEALYHESQPLECELPQSRPVKSDSPKAAPLESKVLGFESTKPEPLQSEALKPELGEIQSTKPGSSIPGAPISEPSKLYFFYKFGPVKSWHVWAVLTYCVLFLCTLQVLISCRRQKHIWFEANGLTTRNYMLRAYRADRTWLGSVGIDTDLFVNWSEGREWLVNLWPCGAKQA</sequence>
<feature type="compositionally biased region" description="Polar residues" evidence="1">
    <location>
        <begin position="506"/>
        <end position="517"/>
    </location>
</feature>
<keyword evidence="4" id="KW-1185">Reference proteome</keyword>
<feature type="compositionally biased region" description="Basic and acidic residues" evidence="1">
    <location>
        <begin position="420"/>
        <end position="432"/>
    </location>
</feature>
<dbReference type="Proteomes" id="UP000777438">
    <property type="component" value="Unassembled WGS sequence"/>
</dbReference>
<protein>
    <submittedName>
        <fullName evidence="3">Uncharacterized protein</fullName>
    </submittedName>
</protein>
<proteinExistence type="predicted"/>